<sequence length="281" mass="31780">MMGKILSSLPDRFRHFLTAWESTPKSDRTLTNLTARLLAEEERGNTSSTHDNVAFKTVNKNIVCFKCNKRGHIAQNCMKKELGCKICKKYNHTEQNCYLKYINKTTTSCTSHMIKNNDYLTNVIGIESEITTSKKNENMCAELKGDIEYQECVLKNVLYVPGLTRNQISVHKITADGGIVKFTDNSVEMLKGRAKITGEKDNAGLYNTNLNCSETILLPESKQTSDLNLWHRRIGHLNVFSMKKLATLSSGLEKLKLCASEIQCETCLTSKQTRKHFGKAR</sequence>
<evidence type="ECO:0000313" key="3">
    <source>
        <dbReference type="EMBL" id="KAJ8881725.1"/>
    </source>
</evidence>
<dbReference type="SMART" id="SM00343">
    <property type="entry name" value="ZnF_C2HC"/>
    <property type="match status" value="2"/>
</dbReference>
<dbReference type="Pfam" id="PF22936">
    <property type="entry name" value="Pol_BBD"/>
    <property type="match status" value="1"/>
</dbReference>
<dbReference type="InterPro" id="IPR054722">
    <property type="entry name" value="PolX-like_BBD"/>
</dbReference>
<dbReference type="PROSITE" id="PS50158">
    <property type="entry name" value="ZF_CCHC"/>
    <property type="match status" value="1"/>
</dbReference>
<dbReference type="InterPro" id="IPR036875">
    <property type="entry name" value="Znf_CCHC_sf"/>
</dbReference>
<keyword evidence="1" id="KW-0862">Zinc</keyword>
<dbReference type="SUPFAM" id="SSF57756">
    <property type="entry name" value="Retrovirus zinc finger-like domains"/>
    <property type="match status" value="1"/>
</dbReference>
<keyword evidence="1" id="KW-0479">Metal-binding</keyword>
<dbReference type="InterPro" id="IPR025724">
    <property type="entry name" value="GAG-pre-integrase_dom"/>
</dbReference>
<name>A0ABQ9HBW1_9NEOP</name>
<comment type="caution">
    <text evidence="3">The sequence shown here is derived from an EMBL/GenBank/DDBJ whole genome shotgun (WGS) entry which is preliminary data.</text>
</comment>
<accession>A0ABQ9HBW1</accession>
<protein>
    <recommendedName>
        <fullName evidence="2">CCHC-type domain-containing protein</fullName>
    </recommendedName>
</protein>
<dbReference type="EMBL" id="JARBHB010000006">
    <property type="protein sequence ID" value="KAJ8881725.1"/>
    <property type="molecule type" value="Genomic_DNA"/>
</dbReference>
<keyword evidence="1" id="KW-0863">Zinc-finger</keyword>
<evidence type="ECO:0000256" key="1">
    <source>
        <dbReference type="PROSITE-ProRule" id="PRU00047"/>
    </source>
</evidence>
<keyword evidence="4" id="KW-1185">Reference proteome</keyword>
<dbReference type="Pfam" id="PF00098">
    <property type="entry name" value="zf-CCHC"/>
    <property type="match status" value="1"/>
</dbReference>
<reference evidence="3 4" key="1">
    <citation type="submission" date="2023-02" db="EMBL/GenBank/DDBJ databases">
        <title>LHISI_Scaffold_Assembly.</title>
        <authorList>
            <person name="Stuart O.P."/>
            <person name="Cleave R."/>
            <person name="Magrath M.J.L."/>
            <person name="Mikheyev A.S."/>
        </authorList>
    </citation>
    <scope>NUCLEOTIDE SEQUENCE [LARGE SCALE GENOMIC DNA]</scope>
    <source>
        <strain evidence="3">Daus_M_001</strain>
        <tissue evidence="3">Leg muscle</tissue>
    </source>
</reference>
<evidence type="ECO:0000313" key="4">
    <source>
        <dbReference type="Proteomes" id="UP001159363"/>
    </source>
</evidence>
<evidence type="ECO:0000259" key="2">
    <source>
        <dbReference type="PROSITE" id="PS50158"/>
    </source>
</evidence>
<dbReference type="Proteomes" id="UP001159363">
    <property type="component" value="Chromosome 5"/>
</dbReference>
<feature type="domain" description="CCHC-type" evidence="2">
    <location>
        <begin position="64"/>
        <end position="77"/>
    </location>
</feature>
<organism evidence="3 4">
    <name type="scientific">Dryococelus australis</name>
    <dbReference type="NCBI Taxonomy" id="614101"/>
    <lineage>
        <taxon>Eukaryota</taxon>
        <taxon>Metazoa</taxon>
        <taxon>Ecdysozoa</taxon>
        <taxon>Arthropoda</taxon>
        <taxon>Hexapoda</taxon>
        <taxon>Insecta</taxon>
        <taxon>Pterygota</taxon>
        <taxon>Neoptera</taxon>
        <taxon>Polyneoptera</taxon>
        <taxon>Phasmatodea</taxon>
        <taxon>Verophasmatodea</taxon>
        <taxon>Anareolatae</taxon>
        <taxon>Phasmatidae</taxon>
        <taxon>Eurycanthinae</taxon>
        <taxon>Dryococelus</taxon>
    </lineage>
</organism>
<dbReference type="Pfam" id="PF13976">
    <property type="entry name" value="gag_pre-integrs"/>
    <property type="match status" value="1"/>
</dbReference>
<proteinExistence type="predicted"/>
<dbReference type="Gene3D" id="4.10.60.10">
    <property type="entry name" value="Zinc finger, CCHC-type"/>
    <property type="match status" value="1"/>
</dbReference>
<gene>
    <name evidence="3" type="ORF">PR048_018211</name>
</gene>
<dbReference type="InterPro" id="IPR001878">
    <property type="entry name" value="Znf_CCHC"/>
</dbReference>